<evidence type="ECO:0000256" key="1">
    <source>
        <dbReference type="SAM" id="MobiDB-lite"/>
    </source>
</evidence>
<reference evidence="2" key="1">
    <citation type="submission" date="2022-03" db="EMBL/GenBank/DDBJ databases">
        <title>Genomic analyses of argali, domestic sheep and their hybrids provide insights into chromosomal evolution, heterosis and genetic basis of agronomic traits.</title>
        <authorList>
            <person name="Li M."/>
        </authorList>
    </citation>
    <scope>NUCLEOTIDE SEQUENCE</scope>
    <source>
        <strain evidence="2">CAU-MHL-2022a</strain>
        <tissue evidence="2">Skin</tissue>
    </source>
</reference>
<evidence type="ECO:0000313" key="3">
    <source>
        <dbReference type="Proteomes" id="UP001214576"/>
    </source>
</evidence>
<protein>
    <submittedName>
        <fullName evidence="2">Uncharacterized protein</fullName>
    </submittedName>
</protein>
<dbReference type="AlphaFoldDB" id="A0AAD4U774"/>
<name>A0AAD4U774_OVIAM</name>
<sequence>MTSHPVCFPAAKTDAQSLVCVSCAQDKFQKNDTESPPRDEHSGKDPKASSRPVCRDGNNLQSPSPPPAAAPQPLPPAAVSNTTHAEMFSILYHLGDLFKFRVSPLLLANSGGMSCAWGPLLSLARPTCSSDDSERCSPKEEAISVENNCPWPEFVKQDLWGKDEGRQQEEDKYSEYIK</sequence>
<keyword evidence="3" id="KW-1185">Reference proteome</keyword>
<comment type="caution">
    <text evidence="2">The sequence shown here is derived from an EMBL/GenBank/DDBJ whole genome shotgun (WGS) entry which is preliminary data.</text>
</comment>
<accession>A0AAD4U774</accession>
<feature type="compositionally biased region" description="Pro residues" evidence="1">
    <location>
        <begin position="63"/>
        <end position="76"/>
    </location>
</feature>
<organism evidence="2 3">
    <name type="scientific">Ovis ammon polii</name>
    <dbReference type="NCBI Taxonomy" id="230172"/>
    <lineage>
        <taxon>Eukaryota</taxon>
        <taxon>Metazoa</taxon>
        <taxon>Chordata</taxon>
        <taxon>Craniata</taxon>
        <taxon>Vertebrata</taxon>
        <taxon>Euteleostomi</taxon>
        <taxon>Mammalia</taxon>
        <taxon>Eutheria</taxon>
        <taxon>Laurasiatheria</taxon>
        <taxon>Artiodactyla</taxon>
        <taxon>Ruminantia</taxon>
        <taxon>Pecora</taxon>
        <taxon>Bovidae</taxon>
        <taxon>Caprinae</taxon>
        <taxon>Ovis</taxon>
    </lineage>
</organism>
<evidence type="ECO:0000313" key="2">
    <source>
        <dbReference type="EMBL" id="KAI4538785.1"/>
    </source>
</evidence>
<gene>
    <name evidence="2" type="ORF">MG293_011052</name>
</gene>
<dbReference type="Proteomes" id="UP001214576">
    <property type="component" value="Unassembled WGS sequence"/>
</dbReference>
<proteinExistence type="predicted"/>
<feature type="region of interest" description="Disordered" evidence="1">
    <location>
        <begin position="29"/>
        <end position="78"/>
    </location>
</feature>
<dbReference type="EMBL" id="JAKZEL010000012">
    <property type="protein sequence ID" value="KAI4538785.1"/>
    <property type="molecule type" value="Genomic_DNA"/>
</dbReference>
<feature type="compositionally biased region" description="Basic and acidic residues" evidence="1">
    <location>
        <begin position="29"/>
        <end position="48"/>
    </location>
</feature>